<reference evidence="1" key="1">
    <citation type="submission" date="2022-10" db="EMBL/GenBank/DDBJ databases">
        <authorList>
            <person name="Yue Y."/>
        </authorList>
    </citation>
    <scope>NUCLEOTIDE SEQUENCE</scope>
    <source>
        <strain evidence="1">Z654</strain>
    </source>
</reference>
<name>A0AAE3LTY7_9RHOB</name>
<evidence type="ECO:0000313" key="1">
    <source>
        <dbReference type="EMBL" id="MCV6826016.1"/>
    </source>
</evidence>
<gene>
    <name evidence="1" type="ORF">OH136_15745</name>
</gene>
<proteinExistence type="predicted"/>
<sequence>MTEDILKNRFLAYLQRLSAPRAIAENIEAKKAEVEGLLAILRKYAAPEPQQWWEKVELVLMEECKSRSWPTGNELREACTKVNAKLGTVQTSRKAGVGSGYRPDKAKITAKRIKKGEPVGERDLTGVLAREMIERELVTQAELDSYGISG</sequence>
<organism evidence="1 2">
    <name type="scientific">Halocynthiibacter halioticoli</name>
    <dbReference type="NCBI Taxonomy" id="2986804"/>
    <lineage>
        <taxon>Bacteria</taxon>
        <taxon>Pseudomonadati</taxon>
        <taxon>Pseudomonadota</taxon>
        <taxon>Alphaproteobacteria</taxon>
        <taxon>Rhodobacterales</taxon>
        <taxon>Paracoccaceae</taxon>
        <taxon>Halocynthiibacter</taxon>
    </lineage>
</organism>
<dbReference type="RefSeq" id="WP_263954988.1">
    <property type="nucleotide sequence ID" value="NZ_JAOYFC010000006.1"/>
</dbReference>
<evidence type="ECO:0000313" key="2">
    <source>
        <dbReference type="Proteomes" id="UP001208041"/>
    </source>
</evidence>
<keyword evidence="2" id="KW-1185">Reference proteome</keyword>
<dbReference type="Proteomes" id="UP001208041">
    <property type="component" value="Unassembled WGS sequence"/>
</dbReference>
<accession>A0AAE3LTY7</accession>
<dbReference type="AlphaFoldDB" id="A0AAE3LTY7"/>
<dbReference type="EMBL" id="JAOYFC010000006">
    <property type="protein sequence ID" value="MCV6826016.1"/>
    <property type="molecule type" value="Genomic_DNA"/>
</dbReference>
<comment type="caution">
    <text evidence="1">The sequence shown here is derived from an EMBL/GenBank/DDBJ whole genome shotgun (WGS) entry which is preliminary data.</text>
</comment>
<protein>
    <submittedName>
        <fullName evidence="1">Uncharacterized protein</fullName>
    </submittedName>
</protein>